<evidence type="ECO:0000313" key="4">
    <source>
        <dbReference type="EMBL" id="GID67217.1"/>
    </source>
</evidence>
<keyword evidence="5" id="KW-1185">Reference proteome</keyword>
<evidence type="ECO:0000313" key="5">
    <source>
        <dbReference type="Proteomes" id="UP000619479"/>
    </source>
</evidence>
<name>A0A919IMU3_9ACTN</name>
<keyword evidence="2" id="KW-0560">Oxidoreductase</keyword>
<accession>A0A919IMU3</accession>
<evidence type="ECO:0000259" key="3">
    <source>
        <dbReference type="Pfam" id="PF00881"/>
    </source>
</evidence>
<dbReference type="AlphaFoldDB" id="A0A919IMU3"/>
<dbReference type="InterPro" id="IPR000415">
    <property type="entry name" value="Nitroreductase-like"/>
</dbReference>
<dbReference type="Proteomes" id="UP000619479">
    <property type="component" value="Unassembled WGS sequence"/>
</dbReference>
<dbReference type="Gene3D" id="3.40.109.10">
    <property type="entry name" value="NADH Oxidase"/>
    <property type="match status" value="1"/>
</dbReference>
<protein>
    <submittedName>
        <fullName evidence="4">Nitroreductase</fullName>
    </submittedName>
</protein>
<dbReference type="EMBL" id="BOMH01000038">
    <property type="protein sequence ID" value="GID67217.1"/>
    <property type="molecule type" value="Genomic_DNA"/>
</dbReference>
<dbReference type="GO" id="GO:0016491">
    <property type="term" value="F:oxidoreductase activity"/>
    <property type="evidence" value="ECO:0007669"/>
    <property type="project" value="UniProtKB-KW"/>
</dbReference>
<dbReference type="SUPFAM" id="SSF55469">
    <property type="entry name" value="FMN-dependent nitroreductase-like"/>
    <property type="match status" value="1"/>
</dbReference>
<dbReference type="Pfam" id="PF00881">
    <property type="entry name" value="Nitroreductase"/>
    <property type="match status" value="1"/>
</dbReference>
<proteinExistence type="inferred from homology"/>
<comment type="caution">
    <text evidence="4">The sequence shown here is derived from an EMBL/GenBank/DDBJ whole genome shotgun (WGS) entry which is preliminary data.</text>
</comment>
<gene>
    <name evidence="4" type="ORF">Acy02nite_50980</name>
</gene>
<reference evidence="4" key="1">
    <citation type="submission" date="2021-01" db="EMBL/GenBank/DDBJ databases">
        <title>Whole genome shotgun sequence of Actinoplanes cyaneus NBRC 14990.</title>
        <authorList>
            <person name="Komaki H."/>
            <person name="Tamura T."/>
        </authorList>
    </citation>
    <scope>NUCLEOTIDE SEQUENCE</scope>
    <source>
        <strain evidence="4">NBRC 14990</strain>
    </source>
</reference>
<organism evidence="4 5">
    <name type="scientific">Actinoplanes cyaneus</name>
    <dbReference type="NCBI Taxonomy" id="52696"/>
    <lineage>
        <taxon>Bacteria</taxon>
        <taxon>Bacillati</taxon>
        <taxon>Actinomycetota</taxon>
        <taxon>Actinomycetes</taxon>
        <taxon>Micromonosporales</taxon>
        <taxon>Micromonosporaceae</taxon>
        <taxon>Actinoplanes</taxon>
    </lineage>
</organism>
<evidence type="ECO:0000256" key="2">
    <source>
        <dbReference type="ARBA" id="ARBA00023002"/>
    </source>
</evidence>
<feature type="domain" description="Nitroreductase" evidence="3">
    <location>
        <begin position="15"/>
        <end position="74"/>
    </location>
</feature>
<sequence>MQDDLIVSGLHPLLAARWSPTTFDPVFELDATRAASLVEAARWAPSAGNSQPWAFIMGRRGDDTHQRLVRHLAASSSRWAPSASVLVANLAHRFVAGTDWEYSEFSHYDLGQAVAHMTIQAQALGLFARQFRAFDRDAVAAEFGVPDHWEVTTMSAFGRAPATTDSDADQAPESVRERRAVSELLWTSARPPAS</sequence>
<dbReference type="RefSeq" id="WP_203744708.1">
    <property type="nucleotide sequence ID" value="NZ_BAAAUC010000004.1"/>
</dbReference>
<dbReference type="PANTHER" id="PTHR43673">
    <property type="entry name" value="NAD(P)H NITROREDUCTASE YDGI-RELATED"/>
    <property type="match status" value="1"/>
</dbReference>
<evidence type="ECO:0000256" key="1">
    <source>
        <dbReference type="ARBA" id="ARBA00007118"/>
    </source>
</evidence>
<comment type="similarity">
    <text evidence="1">Belongs to the nitroreductase family.</text>
</comment>
<dbReference type="PANTHER" id="PTHR43673:SF10">
    <property type="entry name" value="NADH DEHYDROGENASE_NAD(P)H NITROREDUCTASE XCC3605-RELATED"/>
    <property type="match status" value="1"/>
</dbReference>
<dbReference type="InterPro" id="IPR029479">
    <property type="entry name" value="Nitroreductase"/>
</dbReference>